<reference evidence="1 2" key="1">
    <citation type="submission" date="2018-02" db="EMBL/GenBank/DDBJ databases">
        <title>Genome sequencing of Solimonas sp. HR-BB.</title>
        <authorList>
            <person name="Lee Y."/>
            <person name="Jeon C.O."/>
        </authorList>
    </citation>
    <scope>NUCLEOTIDE SEQUENCE [LARGE SCALE GENOMIC DNA]</scope>
    <source>
        <strain evidence="1 2">HR-BB</strain>
    </source>
</reference>
<organism evidence="1 2">
    <name type="scientific">Solimonas fluminis</name>
    <dbReference type="NCBI Taxonomy" id="2086571"/>
    <lineage>
        <taxon>Bacteria</taxon>
        <taxon>Pseudomonadati</taxon>
        <taxon>Pseudomonadota</taxon>
        <taxon>Gammaproteobacteria</taxon>
        <taxon>Nevskiales</taxon>
        <taxon>Nevskiaceae</taxon>
        <taxon>Solimonas</taxon>
    </lineage>
</organism>
<sequence>MRLLAKLGLGLLLAVGGAALGFWLYLHLVVRLTLTDQPGHVLLPPQARAIAEATNKITIKLDGYIDATVPFKQTLDLPLQGNYDADVKLDTSVPIRMVIRYRGVVPVDTYADIEGTTDFTYQKLKRLRNVKFKARIPLRFEQPVSFTVPVDTSIRLNYRGPLKLALNQRIRAPVDTVLKTRLKAVREITTPILARFGMNVRFPQEPVPVIVKHADLGLRIKGLRLERMPQAEGEAPATQAKGEES</sequence>
<dbReference type="AlphaFoldDB" id="A0A2S5TCZ9"/>
<dbReference type="EMBL" id="PSNW01000009">
    <property type="protein sequence ID" value="PPE72880.1"/>
    <property type="molecule type" value="Genomic_DNA"/>
</dbReference>
<keyword evidence="2" id="KW-1185">Reference proteome</keyword>
<evidence type="ECO:0000313" key="1">
    <source>
        <dbReference type="EMBL" id="PPE72880.1"/>
    </source>
</evidence>
<gene>
    <name evidence="1" type="ORF">C3942_15760</name>
</gene>
<comment type="caution">
    <text evidence="1">The sequence shown here is derived from an EMBL/GenBank/DDBJ whole genome shotgun (WGS) entry which is preliminary data.</text>
</comment>
<accession>A0A2S5TCZ9</accession>
<name>A0A2S5TCZ9_9GAMM</name>
<dbReference type="Proteomes" id="UP000238220">
    <property type="component" value="Unassembled WGS sequence"/>
</dbReference>
<evidence type="ECO:0000313" key="2">
    <source>
        <dbReference type="Proteomes" id="UP000238220"/>
    </source>
</evidence>
<proteinExistence type="predicted"/>
<protein>
    <submittedName>
        <fullName evidence="1">Uncharacterized protein</fullName>
    </submittedName>
</protein>